<evidence type="ECO:0000259" key="3">
    <source>
        <dbReference type="Pfam" id="PF07969"/>
    </source>
</evidence>
<gene>
    <name evidence="4" type="ORF">AA309_18860</name>
</gene>
<dbReference type="EMBL" id="LCYG01000051">
    <property type="protein sequence ID" value="KLK91657.1"/>
    <property type="molecule type" value="Genomic_DNA"/>
</dbReference>
<organism evidence="4 5">
    <name type="scientific">Microvirga vignae</name>
    <dbReference type="NCBI Taxonomy" id="1225564"/>
    <lineage>
        <taxon>Bacteria</taxon>
        <taxon>Pseudomonadati</taxon>
        <taxon>Pseudomonadota</taxon>
        <taxon>Alphaproteobacteria</taxon>
        <taxon>Hyphomicrobiales</taxon>
        <taxon>Methylobacteriaceae</taxon>
        <taxon>Microvirga</taxon>
    </lineage>
</organism>
<dbReference type="SUPFAM" id="SSF51556">
    <property type="entry name" value="Metallo-dependent hydrolases"/>
    <property type="match status" value="1"/>
</dbReference>
<dbReference type="Gene3D" id="3.20.20.140">
    <property type="entry name" value="Metal-dependent hydrolases"/>
    <property type="match status" value="1"/>
</dbReference>
<sequence length="397" mass="42484">MTGDLYITRVRPMGEAATSLTVRGGRIAACGEVASPGVEVIDGGDAILIPGLVEAHTHLDKTLLGMGWYRNEVGPRLIDKIENERAEKKRLGIDPARQSARQAILSVSHGSTAIRSHVDVDTEIGLSGIEGVLRTSETYRDIVDIEIVAFPQSGMLIRPGTVELMEEALRLGAHVVGGLDPSAIDRDPKGHLDVIFRLAERFGVPVDIHLHEPAELGAFSMELIIERTRALSMQGKVTISHAFCLGMADQDYVASLIDSLAEARVHILTTAPASRPVPPVKRLVEAGVVVAAGSDGVRDTWGPYGNADMLERAVLVGLRNNFRRDDEVALALDTCTMGGARLMGLEDYGLAPGCKADLVLLDGETLAEAVVNRAPRRIVIKGGRVVARNGQALIEVA</sequence>
<keyword evidence="5" id="KW-1185">Reference proteome</keyword>
<dbReference type="Pfam" id="PF07969">
    <property type="entry name" value="Amidohydro_3"/>
    <property type="match status" value="1"/>
</dbReference>
<dbReference type="GO" id="GO:0046872">
    <property type="term" value="F:metal ion binding"/>
    <property type="evidence" value="ECO:0007669"/>
    <property type="project" value="UniProtKB-KW"/>
</dbReference>
<dbReference type="FunFam" id="3.20.20.140:FF:000019">
    <property type="entry name" value="Cytosine deaminase"/>
    <property type="match status" value="1"/>
</dbReference>
<dbReference type="NCBIfam" id="NF004636">
    <property type="entry name" value="PRK05985.1"/>
    <property type="match status" value="1"/>
</dbReference>
<dbReference type="STRING" id="1225564.AA309_18860"/>
<evidence type="ECO:0000256" key="2">
    <source>
        <dbReference type="ARBA" id="ARBA00022801"/>
    </source>
</evidence>
<dbReference type="InterPro" id="IPR013108">
    <property type="entry name" value="Amidohydro_3"/>
</dbReference>
<proteinExistence type="predicted"/>
<evidence type="ECO:0000313" key="4">
    <source>
        <dbReference type="EMBL" id="KLK91657.1"/>
    </source>
</evidence>
<dbReference type="InterPro" id="IPR011059">
    <property type="entry name" value="Metal-dep_hydrolase_composite"/>
</dbReference>
<feature type="domain" description="Amidohydrolase 3" evidence="3">
    <location>
        <begin position="39"/>
        <end position="387"/>
    </location>
</feature>
<comment type="caution">
    <text evidence="4">The sequence shown here is derived from an EMBL/GenBank/DDBJ whole genome shotgun (WGS) entry which is preliminary data.</text>
</comment>
<dbReference type="OrthoDB" id="9815027at2"/>
<dbReference type="CDD" id="cd01293">
    <property type="entry name" value="Bact_CD"/>
    <property type="match status" value="1"/>
</dbReference>
<evidence type="ECO:0000313" key="5">
    <source>
        <dbReference type="Proteomes" id="UP000035489"/>
    </source>
</evidence>
<accession>A0A0H1RGB3</accession>
<dbReference type="GO" id="GO:0019239">
    <property type="term" value="F:deaminase activity"/>
    <property type="evidence" value="ECO:0007669"/>
    <property type="project" value="UniProtKB-ARBA"/>
</dbReference>
<dbReference type="Proteomes" id="UP000035489">
    <property type="component" value="Unassembled WGS sequence"/>
</dbReference>
<keyword evidence="2" id="KW-0378">Hydrolase</keyword>
<protein>
    <submittedName>
        <fullName evidence="4">Cytosine deaminase</fullName>
    </submittedName>
</protein>
<dbReference type="AlphaFoldDB" id="A0A0H1RGB3"/>
<reference evidence="4 5" key="1">
    <citation type="submission" date="2015-05" db="EMBL/GenBank/DDBJ databases">
        <title>Draft genome sequence of Microvirga vignae strain BR3299, a novel nitrogen fixing bacteria isolated from Brazil semi-aired region.</title>
        <authorList>
            <person name="Zilli J.E."/>
            <person name="Passos S.R."/>
            <person name="Leite J."/>
            <person name="Baldani J.I."/>
            <person name="Xavier G.R."/>
            <person name="Rumjaneck N.G."/>
            <person name="Simoes-Araujo J.L."/>
        </authorList>
    </citation>
    <scope>NUCLEOTIDE SEQUENCE [LARGE SCALE GENOMIC DNA]</scope>
    <source>
        <strain evidence="4 5">BR3299</strain>
    </source>
</reference>
<dbReference type="PANTHER" id="PTHR32027:SF9">
    <property type="entry name" value="BLL3847 PROTEIN"/>
    <property type="match status" value="1"/>
</dbReference>
<evidence type="ECO:0000256" key="1">
    <source>
        <dbReference type="ARBA" id="ARBA00022723"/>
    </source>
</evidence>
<dbReference type="SUPFAM" id="SSF51338">
    <property type="entry name" value="Composite domain of metallo-dependent hydrolases"/>
    <property type="match status" value="1"/>
</dbReference>
<dbReference type="GO" id="GO:0016814">
    <property type="term" value="F:hydrolase activity, acting on carbon-nitrogen (but not peptide) bonds, in cyclic amidines"/>
    <property type="evidence" value="ECO:0007669"/>
    <property type="project" value="UniProtKB-ARBA"/>
</dbReference>
<dbReference type="InterPro" id="IPR052349">
    <property type="entry name" value="Metallo-hydrolase_Enzymes"/>
</dbReference>
<dbReference type="PATRIC" id="fig|1225564.3.peg.5050"/>
<name>A0A0H1RGB3_9HYPH</name>
<dbReference type="RefSeq" id="WP_047190565.1">
    <property type="nucleotide sequence ID" value="NZ_LCYG01000051.1"/>
</dbReference>
<dbReference type="Gene3D" id="2.30.40.10">
    <property type="entry name" value="Urease, subunit C, domain 1"/>
    <property type="match status" value="1"/>
</dbReference>
<dbReference type="InterPro" id="IPR032466">
    <property type="entry name" value="Metal_Hydrolase"/>
</dbReference>
<dbReference type="PANTHER" id="PTHR32027">
    <property type="entry name" value="CYTOSINE DEAMINASE"/>
    <property type="match status" value="1"/>
</dbReference>
<keyword evidence="1" id="KW-0479">Metal-binding</keyword>